<dbReference type="Gene3D" id="3.30.70.270">
    <property type="match status" value="1"/>
</dbReference>
<evidence type="ECO:0000259" key="1">
    <source>
        <dbReference type="PROSITE" id="PS50878"/>
    </source>
</evidence>
<dbReference type="InterPro" id="IPR043502">
    <property type="entry name" value="DNA/RNA_pol_sf"/>
</dbReference>
<dbReference type="InterPro" id="IPR041577">
    <property type="entry name" value="RT_RNaseH_2"/>
</dbReference>
<dbReference type="Gene3D" id="1.10.340.70">
    <property type="match status" value="1"/>
</dbReference>
<dbReference type="InterPro" id="IPR041588">
    <property type="entry name" value="Integrase_H2C2"/>
</dbReference>
<dbReference type="AlphaFoldDB" id="A0A699ILM2"/>
<comment type="caution">
    <text evidence="2">The sequence shown here is derived from an EMBL/GenBank/DDBJ whole genome shotgun (WGS) entry which is preliminary data.</text>
</comment>
<evidence type="ECO:0000313" key="2">
    <source>
        <dbReference type="EMBL" id="GEZ74024.1"/>
    </source>
</evidence>
<organism evidence="2">
    <name type="scientific">Tanacetum cinerariifolium</name>
    <name type="common">Dalmatian daisy</name>
    <name type="synonym">Chrysanthemum cinerariifolium</name>
    <dbReference type="NCBI Taxonomy" id="118510"/>
    <lineage>
        <taxon>Eukaryota</taxon>
        <taxon>Viridiplantae</taxon>
        <taxon>Streptophyta</taxon>
        <taxon>Embryophyta</taxon>
        <taxon>Tracheophyta</taxon>
        <taxon>Spermatophyta</taxon>
        <taxon>Magnoliopsida</taxon>
        <taxon>eudicotyledons</taxon>
        <taxon>Gunneridae</taxon>
        <taxon>Pentapetalae</taxon>
        <taxon>asterids</taxon>
        <taxon>campanulids</taxon>
        <taxon>Asterales</taxon>
        <taxon>Asteraceae</taxon>
        <taxon>Asteroideae</taxon>
        <taxon>Anthemideae</taxon>
        <taxon>Anthemidinae</taxon>
        <taxon>Tanacetum</taxon>
    </lineage>
</organism>
<dbReference type="EMBL" id="BKCJ010317223">
    <property type="protein sequence ID" value="GEZ74024.1"/>
    <property type="molecule type" value="Genomic_DNA"/>
</dbReference>
<protein>
    <recommendedName>
        <fullName evidence="1">Reverse transcriptase domain-containing protein</fullName>
    </recommendedName>
</protein>
<gene>
    <name evidence="2" type="ORF">Tci_545997</name>
</gene>
<dbReference type="SUPFAM" id="SSF56672">
    <property type="entry name" value="DNA/RNA polymerases"/>
    <property type="match status" value="1"/>
</dbReference>
<accession>A0A699ILM2</accession>
<dbReference type="InterPro" id="IPR043128">
    <property type="entry name" value="Rev_trsase/Diguanyl_cyclase"/>
</dbReference>
<dbReference type="Pfam" id="PF17919">
    <property type="entry name" value="RT_RNaseH_2"/>
    <property type="match status" value="1"/>
</dbReference>
<dbReference type="FunFam" id="3.10.20.370:FF:000001">
    <property type="entry name" value="Retrovirus-related Pol polyprotein from transposon 17.6-like protein"/>
    <property type="match status" value="1"/>
</dbReference>
<dbReference type="PROSITE" id="PS50878">
    <property type="entry name" value="RT_POL"/>
    <property type="match status" value="1"/>
</dbReference>
<proteinExistence type="predicted"/>
<dbReference type="Pfam" id="PF17921">
    <property type="entry name" value="Integrase_H2C2"/>
    <property type="match status" value="1"/>
</dbReference>
<dbReference type="PANTHER" id="PTHR24559:SF427">
    <property type="entry name" value="RNA-DIRECTED DNA POLYMERASE"/>
    <property type="match status" value="1"/>
</dbReference>
<name>A0A699ILM2_TANCI</name>
<feature type="domain" description="Reverse transcriptase" evidence="1">
    <location>
        <begin position="1"/>
        <end position="106"/>
    </location>
</feature>
<dbReference type="InterPro" id="IPR053134">
    <property type="entry name" value="RNA-dir_DNA_polymerase"/>
</dbReference>
<dbReference type="PANTHER" id="PTHR24559">
    <property type="entry name" value="TRANSPOSON TY3-I GAG-POL POLYPROTEIN"/>
    <property type="match status" value="1"/>
</dbReference>
<sequence length="404" mass="46647">MSFGLTNASTIFMDLMNRVCKPYLDKFVIVFIDDILIYSKSEEEHAEHLKLILDLLKKEELYAKLPKCEFWLSKRLCSAPILALPEGSENFVVYCDASGKGLGVILMQREKVIAYASRQLKIHEKNYNAHDLELGAVVFALKMRRHYLYGIKCANVVADTLSRKERIKPQRVQALVMTIDLYLPKRILNAQAEPRKEENYKTEDLCGMIKNLEPRTDGIQDVPRLEETYWWPNMKAEIATYVSKCLTCVRVKTECQKPSGLLVQPVIPVGDAQLTGPEIIHETTKNIIQIKKRIQAARVRQKSYTDRRRKPLEFEVEDKVMLMVSPWKGVIRFGKWGKLNPRYIGPFKILAKVGTIAYRLELPEQLSRVHSTFHVSNLKKCFFDEPLAISLDEIQIDDKLNFIE</sequence>
<dbReference type="InterPro" id="IPR000477">
    <property type="entry name" value="RT_dom"/>
</dbReference>
<dbReference type="Pfam" id="PF24626">
    <property type="entry name" value="SH3_Tf2-1"/>
    <property type="match status" value="1"/>
</dbReference>
<dbReference type="InterPro" id="IPR056924">
    <property type="entry name" value="SH3_Tf2-1"/>
</dbReference>
<reference evidence="2" key="1">
    <citation type="journal article" date="2019" name="Sci. Rep.">
        <title>Draft genome of Tanacetum cinerariifolium, the natural source of mosquito coil.</title>
        <authorList>
            <person name="Yamashiro T."/>
            <person name="Shiraishi A."/>
            <person name="Satake H."/>
            <person name="Nakayama K."/>
        </authorList>
    </citation>
    <scope>NUCLEOTIDE SEQUENCE</scope>
</reference>